<reference evidence="1 2" key="1">
    <citation type="submission" date="2024-11" db="EMBL/GenBank/DDBJ databases">
        <title>A near-complete genome assembly of Cinchona calisaya.</title>
        <authorList>
            <person name="Lian D.C."/>
            <person name="Zhao X.W."/>
            <person name="Wei L."/>
        </authorList>
    </citation>
    <scope>NUCLEOTIDE SEQUENCE [LARGE SCALE GENOMIC DNA]</scope>
    <source>
        <tissue evidence="1">Nenye</tissue>
    </source>
</reference>
<dbReference type="PANTHER" id="PTHR37807:SF3">
    <property type="entry name" value="OS07G0160300 PROTEIN"/>
    <property type="match status" value="1"/>
</dbReference>
<dbReference type="PANTHER" id="PTHR37807">
    <property type="entry name" value="OS07G0160300 PROTEIN"/>
    <property type="match status" value="1"/>
</dbReference>
<dbReference type="SUPFAM" id="SSF52540">
    <property type="entry name" value="P-loop containing nucleoside triphosphate hydrolases"/>
    <property type="match status" value="1"/>
</dbReference>
<sequence length="212" mass="23713">MEKQIKMTDDDHDREVPIIIAMKGHPGSGKSTLAHSIAKVLKCPLIDKDHFRDCTKSLQEVLMLGCPTIASKLLNDLSYEVIWQIASTQLSLGLTVVIDSPLSRRSHLDRLLQLAAETNARLVVVECKPQDEAEWRRRLELRGAADESSWHKPNSWQEMKKLLDGYAGCWDYDVGEVPKLALDTTANLGVEELVSSVLDFVKSNGHRVTAQL</sequence>
<proteinExistence type="predicted"/>
<name>A0ABD2Y8H9_9GENT</name>
<dbReference type="Pfam" id="PF13671">
    <property type="entry name" value="AAA_33"/>
    <property type="match status" value="1"/>
</dbReference>
<dbReference type="EMBL" id="JBJUIK010000015">
    <property type="protein sequence ID" value="KAL3502500.1"/>
    <property type="molecule type" value="Genomic_DNA"/>
</dbReference>
<dbReference type="InterPro" id="IPR027417">
    <property type="entry name" value="P-loop_NTPase"/>
</dbReference>
<comment type="caution">
    <text evidence="1">The sequence shown here is derived from an EMBL/GenBank/DDBJ whole genome shotgun (WGS) entry which is preliminary data.</text>
</comment>
<dbReference type="Gene3D" id="3.40.50.300">
    <property type="entry name" value="P-loop containing nucleotide triphosphate hydrolases"/>
    <property type="match status" value="1"/>
</dbReference>
<protein>
    <submittedName>
        <fullName evidence="1">Uncharacterized protein</fullName>
    </submittedName>
</protein>
<evidence type="ECO:0000313" key="1">
    <source>
        <dbReference type="EMBL" id="KAL3502500.1"/>
    </source>
</evidence>
<accession>A0ABD2Y8H9</accession>
<dbReference type="Proteomes" id="UP001630127">
    <property type="component" value="Unassembled WGS sequence"/>
</dbReference>
<organism evidence="1 2">
    <name type="scientific">Cinchona calisaya</name>
    <dbReference type="NCBI Taxonomy" id="153742"/>
    <lineage>
        <taxon>Eukaryota</taxon>
        <taxon>Viridiplantae</taxon>
        <taxon>Streptophyta</taxon>
        <taxon>Embryophyta</taxon>
        <taxon>Tracheophyta</taxon>
        <taxon>Spermatophyta</taxon>
        <taxon>Magnoliopsida</taxon>
        <taxon>eudicotyledons</taxon>
        <taxon>Gunneridae</taxon>
        <taxon>Pentapetalae</taxon>
        <taxon>asterids</taxon>
        <taxon>lamiids</taxon>
        <taxon>Gentianales</taxon>
        <taxon>Rubiaceae</taxon>
        <taxon>Cinchonoideae</taxon>
        <taxon>Cinchoneae</taxon>
        <taxon>Cinchona</taxon>
    </lineage>
</organism>
<dbReference type="AlphaFoldDB" id="A0ABD2Y8H9"/>
<keyword evidence="2" id="KW-1185">Reference proteome</keyword>
<gene>
    <name evidence="1" type="ORF">ACH5RR_036949</name>
</gene>
<evidence type="ECO:0000313" key="2">
    <source>
        <dbReference type="Proteomes" id="UP001630127"/>
    </source>
</evidence>